<dbReference type="Proteomes" id="UP000017836">
    <property type="component" value="Unassembled WGS sequence"/>
</dbReference>
<dbReference type="AlphaFoldDB" id="W1P5W6"/>
<reference evidence="2" key="1">
    <citation type="journal article" date="2013" name="Science">
        <title>The Amborella genome and the evolution of flowering plants.</title>
        <authorList>
            <consortium name="Amborella Genome Project"/>
        </authorList>
    </citation>
    <scope>NUCLEOTIDE SEQUENCE [LARGE SCALE GENOMIC DNA]</scope>
</reference>
<name>W1P5W6_AMBTC</name>
<dbReference type="HOGENOM" id="CLU_2443757_0_0_1"/>
<sequence>MDLTHRTCFTSSRPNEHHIESSTISTFPTSATNMGRSILGYWDELNALDCQDGGAQEAYDVKISVGISGEIDDQTSFYWPMKKMEIKENI</sequence>
<organism evidence="1 2">
    <name type="scientific">Amborella trichopoda</name>
    <dbReference type="NCBI Taxonomy" id="13333"/>
    <lineage>
        <taxon>Eukaryota</taxon>
        <taxon>Viridiplantae</taxon>
        <taxon>Streptophyta</taxon>
        <taxon>Embryophyta</taxon>
        <taxon>Tracheophyta</taxon>
        <taxon>Spermatophyta</taxon>
        <taxon>Magnoliopsida</taxon>
        <taxon>Amborellales</taxon>
        <taxon>Amborellaceae</taxon>
        <taxon>Amborella</taxon>
    </lineage>
</organism>
<protein>
    <submittedName>
        <fullName evidence="1">Uncharacterized protein</fullName>
    </submittedName>
</protein>
<accession>W1P5W6</accession>
<evidence type="ECO:0000313" key="1">
    <source>
        <dbReference type="EMBL" id="ERN05247.1"/>
    </source>
</evidence>
<evidence type="ECO:0000313" key="2">
    <source>
        <dbReference type="Proteomes" id="UP000017836"/>
    </source>
</evidence>
<proteinExistence type="predicted"/>
<gene>
    <name evidence="1" type="ORF">AMTR_s00007p00098220</name>
</gene>
<dbReference type="EMBL" id="KI394011">
    <property type="protein sequence ID" value="ERN05247.1"/>
    <property type="molecule type" value="Genomic_DNA"/>
</dbReference>
<dbReference type="Gramene" id="ERN05247">
    <property type="protein sequence ID" value="ERN05247"/>
    <property type="gene ID" value="AMTR_s00007p00098220"/>
</dbReference>
<keyword evidence="2" id="KW-1185">Reference proteome</keyword>